<evidence type="ECO:0000256" key="1">
    <source>
        <dbReference type="ARBA" id="ARBA00022676"/>
    </source>
</evidence>
<keyword evidence="2" id="KW-0808">Transferase</keyword>
<dbReference type="CDD" id="cd06223">
    <property type="entry name" value="PRTases_typeI"/>
    <property type="match status" value="1"/>
</dbReference>
<dbReference type="InterPro" id="IPR000836">
    <property type="entry name" value="PRTase_dom"/>
</dbReference>
<dbReference type="AlphaFoldDB" id="A0A942TB62"/>
<protein>
    <recommendedName>
        <fullName evidence="3">Phosphoribosyltransferase domain-containing protein</fullName>
    </recommendedName>
</protein>
<proteinExistence type="predicted"/>
<keyword evidence="1" id="KW-0328">Glycosyltransferase</keyword>
<dbReference type="InterPro" id="IPR029057">
    <property type="entry name" value="PRTase-like"/>
</dbReference>
<dbReference type="PANTHER" id="PTHR43363">
    <property type="entry name" value="HYPOXANTHINE PHOSPHORIBOSYLTRANSFERASE"/>
    <property type="match status" value="1"/>
</dbReference>
<comment type="caution">
    <text evidence="4">The sequence shown here is derived from an EMBL/GenBank/DDBJ whole genome shotgun (WGS) entry which is preliminary data.</text>
</comment>
<dbReference type="GO" id="GO:0016757">
    <property type="term" value="F:glycosyltransferase activity"/>
    <property type="evidence" value="ECO:0007669"/>
    <property type="project" value="UniProtKB-KW"/>
</dbReference>
<evidence type="ECO:0000259" key="3">
    <source>
        <dbReference type="Pfam" id="PF00156"/>
    </source>
</evidence>
<dbReference type="Pfam" id="PF00156">
    <property type="entry name" value="Pribosyltran"/>
    <property type="match status" value="1"/>
</dbReference>
<dbReference type="PANTHER" id="PTHR43363:SF1">
    <property type="entry name" value="HYPOXANTHINE-GUANINE PHOSPHORIBOSYLTRANSFERASE"/>
    <property type="match status" value="1"/>
</dbReference>
<dbReference type="SUPFAM" id="SSF53271">
    <property type="entry name" value="PRTase-like"/>
    <property type="match status" value="1"/>
</dbReference>
<evidence type="ECO:0000256" key="2">
    <source>
        <dbReference type="ARBA" id="ARBA00022679"/>
    </source>
</evidence>
<organism evidence="4">
    <name type="scientific">Neobacillus citreus</name>
    <dbReference type="NCBI Taxonomy" id="2833578"/>
    <lineage>
        <taxon>Bacteria</taxon>
        <taxon>Bacillati</taxon>
        <taxon>Bacillota</taxon>
        <taxon>Bacilli</taxon>
        <taxon>Bacillales</taxon>
        <taxon>Bacillaceae</taxon>
        <taxon>Neobacillus</taxon>
    </lineage>
</organism>
<reference evidence="4" key="1">
    <citation type="submission" date="2021-05" db="EMBL/GenBank/DDBJ databases">
        <title>Novel Bacillus species.</title>
        <authorList>
            <person name="Liu G."/>
        </authorList>
    </citation>
    <scope>NUCLEOTIDE SEQUENCE</scope>
    <source>
        <strain evidence="4">FJAT-50051</strain>
    </source>
</reference>
<sequence length="201" mass="22879">MEYINCSIGNIRNICYDLSRQVKDSGFEPDIIIYVANGGIIIGQEMSNLLSKPYYGIKVARSGNSLKKNLSFLIRILPGKVKDILRTFELNSGLHSKASTREIKEVNTDLPISVKKILVVDDSVDTGNTILSISNWLYEKYRNDNVEIRVAAINVFSMSTDTVKTHYYKYTDSIITYPWSVDSKEYNEFKKILNNEKTGRS</sequence>
<dbReference type="EMBL" id="JAGYPE010000010">
    <property type="protein sequence ID" value="MBS4188261.1"/>
    <property type="molecule type" value="Genomic_DNA"/>
</dbReference>
<feature type="domain" description="Phosphoribosyltransferase" evidence="3">
    <location>
        <begin position="11"/>
        <end position="175"/>
    </location>
</feature>
<evidence type="ECO:0000313" key="4">
    <source>
        <dbReference type="EMBL" id="MBS4188261.1"/>
    </source>
</evidence>
<accession>A0A942TB62</accession>
<dbReference type="Gene3D" id="3.40.50.2020">
    <property type="match status" value="1"/>
</dbReference>
<name>A0A942TB62_9BACI</name>
<gene>
    <name evidence="4" type="ORF">KHB02_43560</name>
</gene>